<keyword evidence="9" id="KW-1278">Translocase</keyword>
<organism evidence="14 15">
    <name type="scientific">Trypanosoma equiperdum</name>
    <dbReference type="NCBI Taxonomy" id="5694"/>
    <lineage>
        <taxon>Eukaryota</taxon>
        <taxon>Discoba</taxon>
        <taxon>Euglenozoa</taxon>
        <taxon>Kinetoplastea</taxon>
        <taxon>Metakinetoplastina</taxon>
        <taxon>Trypanosomatida</taxon>
        <taxon>Trypanosomatidae</taxon>
        <taxon>Trypanosoma</taxon>
    </lineage>
</organism>
<evidence type="ECO:0000313" key="15">
    <source>
        <dbReference type="Proteomes" id="UP000195570"/>
    </source>
</evidence>
<keyword evidence="5" id="KW-0812">Transmembrane</keyword>
<evidence type="ECO:0000256" key="5">
    <source>
        <dbReference type="ARBA" id="ARBA00022692"/>
    </source>
</evidence>
<name>A0A1G4IHF8_TRYEQ</name>
<dbReference type="GO" id="GO:0005324">
    <property type="term" value="F:long-chain fatty acid transmembrane transporter activity"/>
    <property type="evidence" value="ECO:0007669"/>
    <property type="project" value="TreeGrafter"/>
</dbReference>
<keyword evidence="4" id="KW-0813">Transport</keyword>
<dbReference type="FunFam" id="3.40.50.300:FF:000800">
    <property type="entry name" value="ATP-binding cassette sub-family D member 1"/>
    <property type="match status" value="1"/>
</dbReference>
<dbReference type="AlphaFoldDB" id="A0A1G4IHF8"/>
<dbReference type="Pfam" id="PF06472">
    <property type="entry name" value="ABC_membrane_2"/>
    <property type="match status" value="1"/>
</dbReference>
<evidence type="ECO:0000256" key="11">
    <source>
        <dbReference type="ARBA" id="ARBA00023136"/>
    </source>
</evidence>
<dbReference type="GO" id="GO:0007031">
    <property type="term" value="P:peroxisome organization"/>
    <property type="evidence" value="ECO:0007669"/>
    <property type="project" value="TreeGrafter"/>
</dbReference>
<reference evidence="14" key="1">
    <citation type="submission" date="2016-09" db="EMBL/GenBank/DDBJ databases">
        <authorList>
            <person name="Hebert L."/>
            <person name="Moumen B."/>
        </authorList>
    </citation>
    <scope>NUCLEOTIDE SEQUENCE [LARGE SCALE GENOMIC DNA]</scope>
    <source>
        <strain evidence="14">OVI</strain>
    </source>
</reference>
<dbReference type="InterPro" id="IPR050835">
    <property type="entry name" value="ABC_transporter_sub-D"/>
</dbReference>
<dbReference type="RefSeq" id="XP_067082301.1">
    <property type="nucleotide sequence ID" value="XM_067226200.1"/>
</dbReference>
<dbReference type="PANTHER" id="PTHR11384">
    <property type="entry name" value="ATP-BINDING CASSETTE, SUB-FAMILY D MEMBER"/>
    <property type="match status" value="1"/>
</dbReference>
<protein>
    <submittedName>
        <fullName evidence="14">Glycosomal transporter (GAT1)</fullName>
    </submittedName>
</protein>
<keyword evidence="15" id="KW-1185">Reference proteome</keyword>
<dbReference type="SMART" id="SM00382">
    <property type="entry name" value="AAA"/>
    <property type="match status" value="1"/>
</dbReference>
<dbReference type="GO" id="GO:0006635">
    <property type="term" value="P:fatty acid beta-oxidation"/>
    <property type="evidence" value="ECO:0007669"/>
    <property type="project" value="TreeGrafter"/>
</dbReference>
<dbReference type="SUPFAM" id="SSF52540">
    <property type="entry name" value="P-loop containing nucleoside triphosphate hydrolases"/>
    <property type="match status" value="1"/>
</dbReference>
<dbReference type="GeneID" id="92377203"/>
<evidence type="ECO:0000256" key="10">
    <source>
        <dbReference type="ARBA" id="ARBA00022989"/>
    </source>
</evidence>
<evidence type="ECO:0000256" key="3">
    <source>
        <dbReference type="ARBA" id="ARBA00008575"/>
    </source>
</evidence>
<dbReference type="GO" id="GO:0012505">
    <property type="term" value="C:endomembrane system"/>
    <property type="evidence" value="ECO:0007669"/>
    <property type="project" value="UniProtKB-SubCell"/>
</dbReference>
<keyword evidence="12" id="KW-0576">Peroxisome</keyword>
<dbReference type="InterPro" id="IPR017871">
    <property type="entry name" value="ABC_transporter-like_CS"/>
</dbReference>
<dbReference type="GO" id="GO:0042760">
    <property type="term" value="P:very long-chain fatty acid catabolic process"/>
    <property type="evidence" value="ECO:0007669"/>
    <property type="project" value="TreeGrafter"/>
</dbReference>
<keyword evidence="7" id="KW-0378">Hydrolase</keyword>
<evidence type="ECO:0000256" key="9">
    <source>
        <dbReference type="ARBA" id="ARBA00022967"/>
    </source>
</evidence>
<comment type="subcellular location">
    <subcellularLocation>
        <location evidence="1">Endomembrane system</location>
        <topology evidence="1">Multi-pass membrane protein</topology>
    </subcellularLocation>
    <subcellularLocation>
        <location evidence="2">Peroxisome</location>
    </subcellularLocation>
</comment>
<dbReference type="PROSITE" id="PS00211">
    <property type="entry name" value="ABC_TRANSPORTER_1"/>
    <property type="match status" value="1"/>
</dbReference>
<keyword evidence="11" id="KW-0472">Membrane</keyword>
<evidence type="ECO:0000256" key="7">
    <source>
        <dbReference type="ARBA" id="ARBA00022801"/>
    </source>
</evidence>
<dbReference type="Gene3D" id="3.40.50.300">
    <property type="entry name" value="P-loop containing nucleotide triphosphate hydrolases"/>
    <property type="match status" value="1"/>
</dbReference>
<dbReference type="GO" id="GO:0015910">
    <property type="term" value="P:long-chain fatty acid import into peroxisome"/>
    <property type="evidence" value="ECO:0007669"/>
    <property type="project" value="TreeGrafter"/>
</dbReference>
<comment type="caution">
    <text evidence="14">The sequence shown here is derived from an EMBL/GenBank/DDBJ whole genome shotgun (WGS) entry which is preliminary data.</text>
</comment>
<dbReference type="InterPro" id="IPR003593">
    <property type="entry name" value="AAA+_ATPase"/>
</dbReference>
<keyword evidence="6" id="KW-0547">Nucleotide-binding</keyword>
<dbReference type="VEuPathDB" id="TriTrypDB:TEOVI_000326300"/>
<dbReference type="InterPro" id="IPR036640">
    <property type="entry name" value="ABC1_TM_sf"/>
</dbReference>
<dbReference type="SUPFAM" id="SSF90123">
    <property type="entry name" value="ABC transporter transmembrane region"/>
    <property type="match status" value="1"/>
</dbReference>
<accession>A0A1G4IHF8</accession>
<dbReference type="PANTHER" id="PTHR11384:SF67">
    <property type="entry name" value="ATP-BINDING CASSETTE SUB-FAMILY D MEMBER 1"/>
    <property type="match status" value="1"/>
</dbReference>
<dbReference type="Proteomes" id="UP000195570">
    <property type="component" value="Unassembled WGS sequence"/>
</dbReference>
<evidence type="ECO:0000256" key="6">
    <source>
        <dbReference type="ARBA" id="ARBA00022741"/>
    </source>
</evidence>
<dbReference type="InterPro" id="IPR003439">
    <property type="entry name" value="ABC_transporter-like_ATP-bd"/>
</dbReference>
<evidence type="ECO:0000256" key="12">
    <source>
        <dbReference type="ARBA" id="ARBA00023140"/>
    </source>
</evidence>
<dbReference type="GO" id="GO:0140359">
    <property type="term" value="F:ABC-type transporter activity"/>
    <property type="evidence" value="ECO:0007669"/>
    <property type="project" value="InterPro"/>
</dbReference>
<keyword evidence="10" id="KW-1133">Transmembrane helix</keyword>
<keyword evidence="8" id="KW-0067">ATP-binding</keyword>
<dbReference type="GO" id="GO:0005524">
    <property type="term" value="F:ATP binding"/>
    <property type="evidence" value="ECO:0007669"/>
    <property type="project" value="UniProtKB-KW"/>
</dbReference>
<evidence type="ECO:0000256" key="4">
    <source>
        <dbReference type="ARBA" id="ARBA00022448"/>
    </source>
</evidence>
<dbReference type="InterPro" id="IPR027417">
    <property type="entry name" value="P-loop_NTPase"/>
</dbReference>
<dbReference type="EMBL" id="CZPT02001693">
    <property type="protein sequence ID" value="SCU71682.1"/>
    <property type="molecule type" value="Genomic_DNA"/>
</dbReference>
<dbReference type="InterPro" id="IPR011527">
    <property type="entry name" value="ABC1_TM_dom"/>
</dbReference>
<evidence type="ECO:0000313" key="14">
    <source>
        <dbReference type="EMBL" id="SCU71682.1"/>
    </source>
</evidence>
<comment type="similarity">
    <text evidence="3">Belongs to the ABC transporter superfamily. ABCD family. Peroxisomal fatty acyl CoA transporter (TC 3.A.1.203) subfamily.</text>
</comment>
<dbReference type="GO" id="GO:0016887">
    <property type="term" value="F:ATP hydrolysis activity"/>
    <property type="evidence" value="ECO:0007669"/>
    <property type="project" value="InterPro"/>
</dbReference>
<proteinExistence type="inferred from homology"/>
<sequence length="683" mass="76050">MTVFELCKEYIASRSRNHELCACMLTGGVAAILAASAGLRSNKPLPLKAERSKPASSVNGKEAQAQDKVKVQSFAAAVRRFLALLEIAIPSIRSRESGMLMIISLLLISRTFLSLRITSVAAAVDKSAISGNPATVVRVVGLLLCWFAPVALANTTLRYCVGMLGLRLQSNLAHHLHRIYLNNDVFFAVASSHSVKNIDERITRHVASWSRNVAGFFTSILEPLINIVAFSYKVGSTSGSRTLAMVIGYYALFVAIAQKFSPDMEGLVAEQLSREGTLITAHNRLLKYAEELVMSKGQLFHRNLMNQYLESIVQHRSRAAFVQGRYGLMENLFLKYGSRILSNFVCLGVVLSRNTEATSGQDLLALFAETSYVFMKLSQGIGGLVRNCRGFFVLRSLTDEIYELQESIQHATEVQRTSRRALDDAPKGSAGEIVRGDYIAFENVPIILPTNEMLCRGLTLHVKPGMNLLIVGANGCGKSSLLRLLAGLWPLHGGRIVKPRMDQIYYVPQRPYVPCGTLRSQITYPKQLSELEVSESMLYECLEMAKLEDILSRPHITWDTVFSWSDGLLSLGEMQKLAIARLFYHRPHFAVLDECSSNMDIEIEERLYSMCKQLGISLISITHRRTVWRHHNWVLWFNDLGSFMFSPLSFNEHGTAVLTRVVAATDSSMIGRQVTLDVSDGKQ</sequence>
<dbReference type="Pfam" id="PF00005">
    <property type="entry name" value="ABC_tran"/>
    <property type="match status" value="1"/>
</dbReference>
<dbReference type="CDD" id="cd03223">
    <property type="entry name" value="ABCD_peroxisomal_ALDP"/>
    <property type="match status" value="1"/>
</dbReference>
<gene>
    <name evidence="14" type="ORF">TEOVI_000326300</name>
</gene>
<feature type="domain" description="ABC transporter" evidence="13">
    <location>
        <begin position="439"/>
        <end position="665"/>
    </location>
</feature>
<evidence type="ECO:0000256" key="2">
    <source>
        <dbReference type="ARBA" id="ARBA00004275"/>
    </source>
</evidence>
<evidence type="ECO:0000256" key="8">
    <source>
        <dbReference type="ARBA" id="ARBA00022840"/>
    </source>
</evidence>
<dbReference type="PROSITE" id="PS50893">
    <property type="entry name" value="ABC_TRANSPORTER_2"/>
    <property type="match status" value="1"/>
</dbReference>
<evidence type="ECO:0000259" key="13">
    <source>
        <dbReference type="PROSITE" id="PS50893"/>
    </source>
</evidence>
<dbReference type="GO" id="GO:0005778">
    <property type="term" value="C:peroxisomal membrane"/>
    <property type="evidence" value="ECO:0007669"/>
    <property type="project" value="TreeGrafter"/>
</dbReference>
<evidence type="ECO:0000256" key="1">
    <source>
        <dbReference type="ARBA" id="ARBA00004127"/>
    </source>
</evidence>